<evidence type="ECO:0000313" key="8">
    <source>
        <dbReference type="EMBL" id="AAC06459.1"/>
    </source>
</evidence>
<dbReference type="EMBL" id="AE000657">
    <property type="protein sequence ID" value="AAC06459.1"/>
    <property type="molecule type" value="Genomic_DNA"/>
</dbReference>
<dbReference type="PRINTS" id="PR01590">
    <property type="entry name" value="HTHFIS"/>
</dbReference>
<dbReference type="Pfam" id="PF02954">
    <property type="entry name" value="HTH_8"/>
    <property type="match status" value="1"/>
</dbReference>
<keyword evidence="1" id="KW-0547">Nucleotide-binding</keyword>
<dbReference type="AlphaFoldDB" id="O66502"/>
<dbReference type="Proteomes" id="UP000000798">
    <property type="component" value="Chromosome"/>
</dbReference>
<evidence type="ECO:0000256" key="1">
    <source>
        <dbReference type="ARBA" id="ARBA00022741"/>
    </source>
</evidence>
<keyword evidence="2" id="KW-0067">ATP-binding</keyword>
<dbReference type="CDD" id="cd00009">
    <property type="entry name" value="AAA"/>
    <property type="match status" value="1"/>
</dbReference>
<name>O66502_AQUAE</name>
<dbReference type="SUPFAM" id="SSF46689">
    <property type="entry name" value="Homeodomain-like"/>
    <property type="match status" value="1"/>
</dbReference>
<dbReference type="PROSITE" id="PS50045">
    <property type="entry name" value="SIGMA54_INTERACT_4"/>
    <property type="match status" value="1"/>
</dbReference>
<dbReference type="GO" id="GO:0005524">
    <property type="term" value="F:ATP binding"/>
    <property type="evidence" value="ECO:0007669"/>
    <property type="project" value="UniProtKB-KW"/>
</dbReference>
<dbReference type="InterPro" id="IPR058031">
    <property type="entry name" value="AAA_lid_NorR"/>
</dbReference>
<accession>O66502</accession>
<evidence type="ECO:0000256" key="6">
    <source>
        <dbReference type="ARBA" id="ARBA00023163"/>
    </source>
</evidence>
<dbReference type="SUPFAM" id="SSF52540">
    <property type="entry name" value="P-loop containing nucleoside triphosphate hydrolases"/>
    <property type="match status" value="1"/>
</dbReference>
<evidence type="ECO:0000256" key="5">
    <source>
        <dbReference type="ARBA" id="ARBA00023159"/>
    </source>
</evidence>
<dbReference type="OrthoDB" id="9803970at2"/>
<dbReference type="HOGENOM" id="CLU_000445_0_7_0"/>
<dbReference type="InterPro" id="IPR027417">
    <property type="entry name" value="P-loop_NTPase"/>
</dbReference>
<keyword evidence="3" id="KW-0805">Transcription regulation</keyword>
<dbReference type="FunFam" id="1.10.8.60:FF:000014">
    <property type="entry name" value="DNA-binding transcriptional regulator NtrC"/>
    <property type="match status" value="1"/>
</dbReference>
<evidence type="ECO:0000256" key="3">
    <source>
        <dbReference type="ARBA" id="ARBA00023015"/>
    </source>
</evidence>
<dbReference type="GO" id="GO:0043565">
    <property type="term" value="F:sequence-specific DNA binding"/>
    <property type="evidence" value="ECO:0007669"/>
    <property type="project" value="InterPro"/>
</dbReference>
<dbReference type="GO" id="GO:0006355">
    <property type="term" value="P:regulation of DNA-templated transcription"/>
    <property type="evidence" value="ECO:0007669"/>
    <property type="project" value="InterPro"/>
</dbReference>
<dbReference type="InParanoid" id="O66502"/>
<dbReference type="STRING" id="224324.aq_093"/>
<evidence type="ECO:0000256" key="4">
    <source>
        <dbReference type="ARBA" id="ARBA00023125"/>
    </source>
</evidence>
<evidence type="ECO:0000313" key="9">
    <source>
        <dbReference type="Proteomes" id="UP000000798"/>
    </source>
</evidence>
<keyword evidence="6" id="KW-0804">Transcription</keyword>
<dbReference type="Gene3D" id="1.10.8.60">
    <property type="match status" value="1"/>
</dbReference>
<dbReference type="PROSITE" id="PS00688">
    <property type="entry name" value="SIGMA54_INTERACT_3"/>
    <property type="match status" value="1"/>
</dbReference>
<reference evidence="8 9" key="1">
    <citation type="journal article" date="1998" name="Nature">
        <title>The complete genome of the hyperthermophilic bacterium Aquifex aeolicus.</title>
        <authorList>
            <person name="Deckert G."/>
            <person name="Warren P.V."/>
            <person name="Gaasterland T."/>
            <person name="Young W.G."/>
            <person name="Lenox A.L."/>
            <person name="Graham D.E."/>
            <person name="Overbeek R."/>
            <person name="Snead M.A."/>
            <person name="Keller M."/>
            <person name="Aujay M."/>
            <person name="Huber R."/>
            <person name="Feldman R.A."/>
            <person name="Short J.M."/>
            <person name="Olson G.J."/>
            <person name="Swanson R.V."/>
        </authorList>
    </citation>
    <scope>NUCLEOTIDE SEQUENCE [LARGE SCALE GENOMIC DNA]</scope>
    <source>
        <strain evidence="8 9">VF5</strain>
    </source>
</reference>
<dbReference type="Pfam" id="PF00158">
    <property type="entry name" value="Sigma54_activat"/>
    <property type="match status" value="1"/>
</dbReference>
<dbReference type="InterPro" id="IPR002197">
    <property type="entry name" value="HTH_Fis"/>
</dbReference>
<dbReference type="Pfam" id="PF25601">
    <property type="entry name" value="AAA_lid_14"/>
    <property type="match status" value="1"/>
</dbReference>
<dbReference type="Gene3D" id="1.10.10.60">
    <property type="entry name" value="Homeodomain-like"/>
    <property type="match status" value="1"/>
</dbReference>
<proteinExistence type="predicted"/>
<keyword evidence="5" id="KW-0010">Activator</keyword>
<dbReference type="EnsemblBacteria" id="AAC06459">
    <property type="protein sequence ID" value="AAC06459"/>
    <property type="gene ID" value="aq_093"/>
</dbReference>
<evidence type="ECO:0000256" key="2">
    <source>
        <dbReference type="ARBA" id="ARBA00022840"/>
    </source>
</evidence>
<dbReference type="KEGG" id="aae:aq_093"/>
<organism evidence="8 9">
    <name type="scientific">Aquifex aeolicus (strain VF5)</name>
    <dbReference type="NCBI Taxonomy" id="224324"/>
    <lineage>
        <taxon>Bacteria</taxon>
        <taxon>Pseudomonadati</taxon>
        <taxon>Aquificota</taxon>
        <taxon>Aquificia</taxon>
        <taxon>Aquificales</taxon>
        <taxon>Aquificaceae</taxon>
        <taxon>Aquifex</taxon>
    </lineage>
</organism>
<keyword evidence="9" id="KW-1185">Reference proteome</keyword>
<dbReference type="Gene3D" id="3.40.50.300">
    <property type="entry name" value="P-loop containing nucleotide triphosphate hydrolases"/>
    <property type="match status" value="1"/>
</dbReference>
<feature type="domain" description="Sigma-54 factor interaction" evidence="7">
    <location>
        <begin position="1"/>
        <end position="140"/>
    </location>
</feature>
<dbReference type="PIR" id="C70309">
    <property type="entry name" value="C70309"/>
</dbReference>
<sequence>MANGGTLFLDEIGELPLHLQVKLLGLIQDKEFERIGDLKPRKADVRIIAATNKNLKKLVEEGKFREDLYYRLNVVNVELPPLRERKEDIPHLVSYFLEKFSKIHGKKVKGVSPEAMKLLLEYDYPGNVRELENAIEHAVVVSSTSLIGPDDLPEEIRIGSKVKKKFRENEELEKIKEALERAGGNKSLAAKLLGIHRTTLWRKLKEYGLA</sequence>
<dbReference type="InterPro" id="IPR025944">
    <property type="entry name" value="Sigma_54_int_dom_CS"/>
</dbReference>
<protein>
    <submittedName>
        <fullName evidence="8">Transcriptional regulator (H-T-H)</fullName>
    </submittedName>
</protein>
<gene>
    <name evidence="8" type="primary">hth</name>
    <name evidence="8" type="ordered locus">aq_093</name>
</gene>
<keyword evidence="4" id="KW-0238">DNA-binding</keyword>
<dbReference type="PANTHER" id="PTHR32071">
    <property type="entry name" value="TRANSCRIPTIONAL REGULATORY PROTEIN"/>
    <property type="match status" value="1"/>
</dbReference>
<evidence type="ECO:0000259" key="7">
    <source>
        <dbReference type="PROSITE" id="PS50045"/>
    </source>
</evidence>
<dbReference type="InterPro" id="IPR009057">
    <property type="entry name" value="Homeodomain-like_sf"/>
</dbReference>
<dbReference type="eggNOG" id="COG3829">
    <property type="taxonomic scope" value="Bacteria"/>
</dbReference>
<dbReference type="InterPro" id="IPR002078">
    <property type="entry name" value="Sigma_54_int"/>
</dbReference>